<dbReference type="Gene3D" id="3.90.180.10">
    <property type="entry name" value="Medium-chain alcohol dehydrogenases, catalytic domain"/>
    <property type="match status" value="1"/>
</dbReference>
<dbReference type="CDD" id="cd02440">
    <property type="entry name" value="AdoMet_MTases"/>
    <property type="match status" value="1"/>
</dbReference>
<dbReference type="SUPFAM" id="SSF47336">
    <property type="entry name" value="ACP-like"/>
    <property type="match status" value="1"/>
</dbReference>
<protein>
    <submittedName>
        <fullName evidence="14">Putative type I polyketide synthase WcbR</fullName>
    </submittedName>
</protein>
<feature type="compositionally biased region" description="Basic and acidic residues" evidence="10">
    <location>
        <begin position="518"/>
        <end position="529"/>
    </location>
</feature>
<sequence>MNGTDSAGQSIAVVGAALRLPGGISSLNGLWDVLLQGQDMIGPVPGDRFEAARFVDTSMPRRGKSYTGVGGFLDDISAFDAAYFGISPKEAAHMDPQHRLLLELTAEALDDAAIDPARLGGSDTAVYVGISDASYGALQMSSLRTVGPYTMAGAASSIAANRISYTFDLRGPSMAIDTACSSSLVALDHACRTLQEGTSRVAVCGGANVLLSPFHYVGFSQAAMLSRAGRCASFSAEADGFVRAEGGGVVLLKRLTDALADGDRVHGVILGTGANSDGRTMGMSLPSAEAQEDLLRRVYAQAGVHPDELVYFEAHGTGTPVGDPLEAQAIGRALGIRRITGDLPIGSVKSNLGHLEPASGMAGLFKALLVLRHGLAPASLHAEPPHPDIDFAGLGLNVTSRNQPVVRVDRPVVGVNSFGFGGANAHTVLGCAPPSPQAPSVTAAEDGLPVLVSARTEQALVQATAMMADHLASMAPEQFYDLAHTCCLRRGRHEHRAVVMARTPQEAAQEFAALSRSGDPDAARQDHAVGGEPEPTTECRGAQPPIGSFRPAGATARVAAGGRVAFVFSGNGSQWAGMGADLFAHHPDFRQEIERVDAALAPHLDWSMAEVFATPPEAWRLAETETAQPMLFAVQAGLTAVLRGQGIEPAMVVGHSVGEVAAAYCSGAYTLAQAARVVAARSRAQGRTAGRGRMAAIGLPAEQALAELARQSGPLELAGVNSPQDVTVAGESAALAAFESELRGRGVFCRDLGLDYAFHSKAMDDLREELTTTLADLAPGPVAVPFYSTVTGQRVRGADLDADYWWQNVRLPVRFDAAIRRVVDDGAGLLVEIGPHPVLRTYLRRIAATRPTLTTVVLPTLRRAQDGPQAVATTLASSIAAGAVIDWRRYFPHPGRVTDLPAYPWQRERHWSGTAQSWINSSGNGLLQHPLLGERLPAPVPVWEGAIEPTLVPWLADHRISGSVIMPATGYVEMALAAGRTVLGRSVEVEHLDISNALVIPWADASAIRTQVSLNPDDGTLLITSIGEHSEEPRPHARARVRAQLRPRPAPLDLNALKKRCAARVTADAFYESCAKAGLVYGPTFQVLRNIWTGEGTAVASYCHEAPETAYTAHPALLDAALQTGVALLVQRLLDGHAYLPSAITAVRVWGELTETGHMWVRERLRSHDEVCWDIVITDDQGQVTAQLDGCLLNRLTAGHGTPTTVHETVLRAAPYPDVPCAPSPLPPPEDVVAATSERIDEVRTAWRHMRYPHFAGLFKRIAACHAASAVAGLLTDPAAPFTMDDLVTTGMAARHRGLMDVLATLMERHGHLAVEPDGRWRLTPQTDRADELMREAATRTPAFVHQLALAAHQGRHLGALLRGEAPAGTAAEPTANLLEQYQEAAPAHRFHNRLVQSLVGEAIRDWPADRTLRVLEIGAASGGVTAALLPMLPPERTRYTFTDPSAASLARARSRFSPYDFIDYRTLGLDADPAEQGFTHHGYDIVIAANSLRGTADLQAAVRRVALLLAPGGHLLGIECHDPEMLAPIVGTLGGFPARTDTEPPQDCILTPHESWAGLLKECGFTEVVRSGADSEPAFTDHSMFLASTPREPVPQPGLPDATAGTSFLVVTEAEGEQPLARAVADALTERGSRARLVPGEAEARDENHLLCANDLAGTDLAVVLLLADAGEARADVLVAQAARRADLLRSIAAECARLPRGSRAALWLVTRPSGALPDPAGITHPGDAAMWAVMRCLANEQPELTGRRVSLARSHDPAADALRLTRELLFADGEDEIVLTVADRFVPREQPLSVPRHGAGTGPFALRVHHPGLSYRLVWEEMASPQPGPGQVAIDVRAVGLNYRDVMQAVGLLPAEAREDVPREVDLGLECSGVVSACGPGVTVFAPGDRVAGMVRASMGSSTVTMARSIRRIPDHMSFAEAATAPTAFSTIHYSLSHLARVQPGETVLVHGAAGGVGLAALQYARAHGAEVIATAGSDVKRDFLRGLGVRHVLDSRSMDYVNEVREITRDQGVDVVLNSLAGEGITRGVELLRPGGRFIELGKRDMYEGKPLTLRPFLNNIAFYGVDLTSMDDPRLVGPLEVAADAIAGSGVYHPLPYTVFPAARVEDAFRLMQHSRHIGKVVITFDALDESPNVVPLPRALRLDPEGTYLVTGGNSGFGAATAAWLADQGARHLALVSRRGADAPEAADALSAVADRGADAVALAVDVTDVDAMRALIDSIDAGGHPLRGIVHCAMHLDDAPLSELTHDRFAAVLAAKMGGAAILDTLTQGRNLDLFLLYSSTTAMIGNFKQSSYAAANLYLEALARQRRQRGESGVAIAWGAIGETGYAARNDLLSSFQALGIEPLAPHAAFATMEHLLADGNRAAEVAGITCCNWTRTGALLPLLSSARLTDLVPAHTDEGDLSREELLRTISLMTSEEALDSLTEQLTRLLGEALGLDPDQLDPHRRLDAYGMDSLMAAQVLVSLNQRYDIDIPPMELLRSNGTIVEFAQIVQLRLGFHTSADPT</sequence>
<dbReference type="Pfam" id="PF08240">
    <property type="entry name" value="ADH_N"/>
    <property type="match status" value="1"/>
</dbReference>
<feature type="region of interest" description="C-terminal hotdog fold" evidence="9">
    <location>
        <begin position="1062"/>
        <end position="1202"/>
    </location>
</feature>
<dbReference type="InterPro" id="IPR006162">
    <property type="entry name" value="Ppantetheine_attach_site"/>
</dbReference>
<dbReference type="Gene3D" id="3.30.70.3290">
    <property type="match status" value="1"/>
</dbReference>
<dbReference type="SUPFAM" id="SSF52151">
    <property type="entry name" value="FabD/lysophospholipase-like"/>
    <property type="match status" value="1"/>
</dbReference>
<dbReference type="InterPro" id="IPR020806">
    <property type="entry name" value="PKS_PP-bd"/>
</dbReference>
<keyword evidence="5" id="KW-0521">NADP</keyword>
<evidence type="ECO:0000259" key="11">
    <source>
        <dbReference type="PROSITE" id="PS50075"/>
    </source>
</evidence>
<dbReference type="InterPro" id="IPR020807">
    <property type="entry name" value="PKS_DH"/>
</dbReference>
<dbReference type="InterPro" id="IPR014030">
    <property type="entry name" value="Ketoacyl_synth_N"/>
</dbReference>
<dbReference type="Pfam" id="PF14765">
    <property type="entry name" value="PS-DH"/>
    <property type="match status" value="1"/>
</dbReference>
<dbReference type="FunFam" id="3.40.366.10:FF:000002">
    <property type="entry name" value="Probable polyketide synthase 2"/>
    <property type="match status" value="1"/>
</dbReference>
<evidence type="ECO:0000313" key="15">
    <source>
        <dbReference type="Proteomes" id="UP000000377"/>
    </source>
</evidence>
<dbReference type="InterPro" id="IPR011032">
    <property type="entry name" value="GroES-like_sf"/>
</dbReference>
<dbReference type="Pfam" id="PF00698">
    <property type="entry name" value="Acyl_transf_1"/>
    <property type="match status" value="1"/>
</dbReference>
<dbReference type="Gene3D" id="3.40.50.720">
    <property type="entry name" value="NAD(P)-binding Rossmann-like Domain"/>
    <property type="match status" value="2"/>
</dbReference>
<dbReference type="InterPro" id="IPR049551">
    <property type="entry name" value="PKS_DH_C"/>
</dbReference>
<dbReference type="RefSeq" id="WP_014182580.1">
    <property type="nucleotide sequence ID" value="NC_016582.1"/>
</dbReference>
<dbReference type="GO" id="GO:0016491">
    <property type="term" value="F:oxidoreductase activity"/>
    <property type="evidence" value="ECO:0007669"/>
    <property type="project" value="InterPro"/>
</dbReference>
<dbReference type="Pfam" id="PF08659">
    <property type="entry name" value="KR"/>
    <property type="match status" value="1"/>
</dbReference>
<evidence type="ECO:0000256" key="5">
    <source>
        <dbReference type="ARBA" id="ARBA00022857"/>
    </source>
</evidence>
<dbReference type="PROSITE" id="PS01162">
    <property type="entry name" value="QOR_ZETA_CRYSTAL"/>
    <property type="match status" value="1"/>
</dbReference>
<proteinExistence type="predicted"/>
<gene>
    <name evidence="14" type="ordered locus">SBI_10015</name>
</gene>
<dbReference type="Pfam" id="PF08242">
    <property type="entry name" value="Methyltransf_12"/>
    <property type="match status" value="1"/>
</dbReference>
<dbReference type="SUPFAM" id="SSF51735">
    <property type="entry name" value="NAD(P)-binding Rossmann-fold domains"/>
    <property type="match status" value="3"/>
</dbReference>
<dbReference type="PROSITE" id="PS00606">
    <property type="entry name" value="KS3_1"/>
    <property type="match status" value="1"/>
</dbReference>
<dbReference type="Gene3D" id="1.10.1200.10">
    <property type="entry name" value="ACP-like"/>
    <property type="match status" value="1"/>
</dbReference>
<dbReference type="CDD" id="cd05195">
    <property type="entry name" value="enoyl_red"/>
    <property type="match status" value="1"/>
</dbReference>
<evidence type="ECO:0000256" key="6">
    <source>
        <dbReference type="ARBA" id="ARBA00023194"/>
    </source>
</evidence>
<dbReference type="InterPro" id="IPR013154">
    <property type="entry name" value="ADH-like_N"/>
</dbReference>
<dbReference type="InterPro" id="IPR018201">
    <property type="entry name" value="Ketoacyl_synth_AS"/>
</dbReference>
<evidence type="ECO:0000256" key="8">
    <source>
        <dbReference type="ARBA" id="ARBA00023315"/>
    </source>
</evidence>
<feature type="domain" description="Ketosynthase family 3 (KS3)" evidence="12">
    <location>
        <begin position="8"/>
        <end position="431"/>
    </location>
</feature>
<dbReference type="Proteomes" id="UP000000377">
    <property type="component" value="Chromosome"/>
</dbReference>
<dbReference type="InterPro" id="IPR020843">
    <property type="entry name" value="ER"/>
</dbReference>
<dbReference type="SUPFAM" id="SSF53901">
    <property type="entry name" value="Thiolase-like"/>
    <property type="match status" value="1"/>
</dbReference>
<keyword evidence="8" id="KW-0012">Acyltransferase</keyword>
<dbReference type="InterPro" id="IPR050091">
    <property type="entry name" value="PKS_NRPS_Biosynth_Enz"/>
</dbReference>
<dbReference type="EMBL" id="CP002047">
    <property type="protein sequence ID" value="ADI13133.1"/>
    <property type="molecule type" value="Genomic_DNA"/>
</dbReference>
<dbReference type="Pfam" id="PF00109">
    <property type="entry name" value="ketoacyl-synt"/>
    <property type="match status" value="1"/>
</dbReference>
<accession>D7CFB7</accession>
<dbReference type="PROSITE" id="PS52004">
    <property type="entry name" value="KS3_2"/>
    <property type="match status" value="1"/>
</dbReference>
<dbReference type="PANTHER" id="PTHR43775:SF37">
    <property type="entry name" value="SI:DKEY-61P9.11"/>
    <property type="match status" value="1"/>
</dbReference>
<keyword evidence="3" id="KW-0597">Phosphoprotein</keyword>
<dbReference type="InterPro" id="IPR029063">
    <property type="entry name" value="SAM-dependent_MTases_sf"/>
</dbReference>
<comment type="pathway">
    <text evidence="1">Antibiotic biosynthesis.</text>
</comment>
<dbReference type="STRING" id="749414.SBI_10015"/>
<dbReference type="PROSITE" id="PS00012">
    <property type="entry name" value="PHOSPHOPANTETHEINE"/>
    <property type="match status" value="1"/>
</dbReference>
<dbReference type="SMART" id="SM00827">
    <property type="entry name" value="PKS_AT"/>
    <property type="match status" value="1"/>
</dbReference>
<dbReference type="Gene3D" id="3.10.129.110">
    <property type="entry name" value="Polyketide synthase dehydratase"/>
    <property type="match status" value="1"/>
</dbReference>
<dbReference type="SMART" id="SM00823">
    <property type="entry name" value="PKS_PP"/>
    <property type="match status" value="1"/>
</dbReference>
<dbReference type="GO" id="GO:0004312">
    <property type="term" value="F:fatty acid synthase activity"/>
    <property type="evidence" value="ECO:0007669"/>
    <property type="project" value="TreeGrafter"/>
</dbReference>
<keyword evidence="15" id="KW-1185">Reference proteome</keyword>
<dbReference type="InterPro" id="IPR014043">
    <property type="entry name" value="Acyl_transferase_dom"/>
</dbReference>
<dbReference type="Pfam" id="PF00550">
    <property type="entry name" value="PP-binding"/>
    <property type="match status" value="1"/>
</dbReference>
<dbReference type="SMART" id="SM00826">
    <property type="entry name" value="PKS_DH"/>
    <property type="match status" value="1"/>
</dbReference>
<organism evidence="14 15">
    <name type="scientific">Streptomyces bingchenggensis (strain BCW-1)</name>
    <dbReference type="NCBI Taxonomy" id="749414"/>
    <lineage>
        <taxon>Bacteria</taxon>
        <taxon>Bacillati</taxon>
        <taxon>Actinomycetota</taxon>
        <taxon>Actinomycetes</taxon>
        <taxon>Kitasatosporales</taxon>
        <taxon>Streptomycetaceae</taxon>
        <taxon>Streptomyces</taxon>
    </lineage>
</organism>
<dbReference type="InterPro" id="IPR032821">
    <property type="entry name" value="PKS_assoc"/>
</dbReference>
<dbReference type="SUPFAM" id="SSF53335">
    <property type="entry name" value="S-adenosyl-L-methionine-dependent methyltransferases"/>
    <property type="match status" value="1"/>
</dbReference>
<dbReference type="Pfam" id="PF02801">
    <property type="entry name" value="Ketoacyl-synt_C"/>
    <property type="match status" value="1"/>
</dbReference>
<dbReference type="InterPro" id="IPR036291">
    <property type="entry name" value="NAD(P)-bd_dom_sf"/>
</dbReference>
<evidence type="ECO:0000256" key="4">
    <source>
        <dbReference type="ARBA" id="ARBA00022679"/>
    </source>
</evidence>
<dbReference type="KEGG" id="sbh:SBI_10015"/>
<evidence type="ECO:0000256" key="7">
    <source>
        <dbReference type="ARBA" id="ARBA00023268"/>
    </source>
</evidence>
<keyword evidence="6" id="KW-0045">Antibiotic biosynthesis</keyword>
<reference evidence="14 15" key="1">
    <citation type="journal article" date="2010" name="J. Bacteriol.">
        <title>Genome sequence of the milbemycin-producing bacterium Streptomyces bingchenggensis.</title>
        <authorList>
            <person name="Wang X.J."/>
            <person name="Yan Y.J."/>
            <person name="Zhang B."/>
            <person name="An J."/>
            <person name="Wang J.J."/>
            <person name="Tian J."/>
            <person name="Jiang L."/>
            <person name="Chen Y.H."/>
            <person name="Huang S.X."/>
            <person name="Yin M."/>
            <person name="Zhang J."/>
            <person name="Gao A.L."/>
            <person name="Liu C.X."/>
            <person name="Zhu Z.X."/>
            <person name="Xiang W.S."/>
        </authorList>
    </citation>
    <scope>NUCLEOTIDE SEQUENCE [LARGE SCALE GENOMIC DNA]</scope>
    <source>
        <strain evidence="14 15">BCW-1</strain>
    </source>
</reference>
<evidence type="ECO:0000259" key="13">
    <source>
        <dbReference type="PROSITE" id="PS52019"/>
    </source>
</evidence>
<dbReference type="PROSITE" id="PS50075">
    <property type="entry name" value="CARRIER"/>
    <property type="match status" value="1"/>
</dbReference>
<dbReference type="Pfam" id="PF00107">
    <property type="entry name" value="ADH_zinc_N"/>
    <property type="match status" value="1"/>
</dbReference>
<dbReference type="eggNOG" id="COG0500">
    <property type="taxonomic scope" value="Bacteria"/>
</dbReference>
<evidence type="ECO:0000256" key="3">
    <source>
        <dbReference type="ARBA" id="ARBA00022553"/>
    </source>
</evidence>
<keyword evidence="4" id="KW-0808">Transferase</keyword>
<dbReference type="InterPro" id="IPR013217">
    <property type="entry name" value="Methyltransf_12"/>
</dbReference>
<dbReference type="InterPro" id="IPR002364">
    <property type="entry name" value="Quin_OxRdtase/zeta-crystal_CS"/>
</dbReference>
<evidence type="ECO:0000313" key="14">
    <source>
        <dbReference type="EMBL" id="ADI13133.1"/>
    </source>
</evidence>
<dbReference type="Gene3D" id="3.40.50.11460">
    <property type="match status" value="1"/>
</dbReference>
<feature type="domain" description="Carrier" evidence="11">
    <location>
        <begin position="2428"/>
        <end position="2503"/>
    </location>
</feature>
<dbReference type="GO" id="GO:0031177">
    <property type="term" value="F:phosphopantetheine binding"/>
    <property type="evidence" value="ECO:0007669"/>
    <property type="project" value="InterPro"/>
</dbReference>
<dbReference type="PANTHER" id="PTHR43775">
    <property type="entry name" value="FATTY ACID SYNTHASE"/>
    <property type="match status" value="1"/>
</dbReference>
<dbReference type="SMART" id="SM00822">
    <property type="entry name" value="PKS_KR"/>
    <property type="match status" value="1"/>
</dbReference>
<evidence type="ECO:0000256" key="1">
    <source>
        <dbReference type="ARBA" id="ARBA00004792"/>
    </source>
</evidence>
<dbReference type="FunFam" id="3.40.50.720:FF:000209">
    <property type="entry name" value="Polyketide synthase Pks12"/>
    <property type="match status" value="1"/>
</dbReference>
<dbReference type="InterPro" id="IPR016039">
    <property type="entry name" value="Thiolase-like"/>
</dbReference>
<dbReference type="GO" id="GO:0006633">
    <property type="term" value="P:fatty acid biosynthetic process"/>
    <property type="evidence" value="ECO:0007669"/>
    <property type="project" value="InterPro"/>
</dbReference>
<dbReference type="InterPro" id="IPR042104">
    <property type="entry name" value="PKS_dehydratase_sf"/>
</dbReference>
<dbReference type="InterPro" id="IPR013968">
    <property type="entry name" value="PKS_KR"/>
</dbReference>
<dbReference type="Pfam" id="PF16197">
    <property type="entry name" value="KAsynt_C_assoc"/>
    <property type="match status" value="1"/>
</dbReference>
<feature type="active site" description="Proton acceptor; for dehydratase activity" evidence="9">
    <location>
        <position position="958"/>
    </location>
</feature>
<feature type="active site" description="Proton donor; for dehydratase activity" evidence="9">
    <location>
        <position position="1119"/>
    </location>
</feature>
<dbReference type="Gene3D" id="3.40.47.10">
    <property type="match status" value="1"/>
</dbReference>
<dbReference type="SMART" id="SM00829">
    <property type="entry name" value="PKS_ER"/>
    <property type="match status" value="1"/>
</dbReference>
<keyword evidence="7" id="KW-0511">Multifunctional enzyme</keyword>
<dbReference type="SUPFAM" id="SSF50129">
    <property type="entry name" value="GroES-like"/>
    <property type="match status" value="1"/>
</dbReference>
<dbReference type="InterPro" id="IPR036736">
    <property type="entry name" value="ACP-like_sf"/>
</dbReference>
<dbReference type="SUPFAM" id="SSF55048">
    <property type="entry name" value="Probable ACP-binding domain of malonyl-CoA ACP transacylase"/>
    <property type="match status" value="1"/>
</dbReference>
<dbReference type="eggNOG" id="COG3321">
    <property type="taxonomic scope" value="Bacteria"/>
</dbReference>
<dbReference type="InterPro" id="IPR014031">
    <property type="entry name" value="Ketoacyl_synth_C"/>
</dbReference>
<dbReference type="Pfam" id="PF21089">
    <property type="entry name" value="PKS_DH_N"/>
    <property type="match status" value="1"/>
</dbReference>
<dbReference type="Gene3D" id="3.40.366.10">
    <property type="entry name" value="Malonyl-Coenzyme A Acyl Carrier Protein, domain 2"/>
    <property type="match status" value="1"/>
</dbReference>
<dbReference type="PATRIC" id="fig|749414.3.peg.10313"/>
<dbReference type="InterPro" id="IPR016036">
    <property type="entry name" value="Malonyl_transacylase_ACP-bd"/>
</dbReference>
<dbReference type="GO" id="GO:0017000">
    <property type="term" value="P:antibiotic biosynthetic process"/>
    <property type="evidence" value="ECO:0007669"/>
    <property type="project" value="UniProtKB-KW"/>
</dbReference>
<evidence type="ECO:0000256" key="10">
    <source>
        <dbReference type="SAM" id="MobiDB-lite"/>
    </source>
</evidence>
<dbReference type="eggNOG" id="COG1028">
    <property type="taxonomic scope" value="Bacteria"/>
</dbReference>
<evidence type="ECO:0000256" key="2">
    <source>
        <dbReference type="ARBA" id="ARBA00022450"/>
    </source>
</evidence>
<feature type="region of interest" description="Disordered" evidence="10">
    <location>
        <begin position="517"/>
        <end position="545"/>
    </location>
</feature>
<dbReference type="eggNOG" id="COG0604">
    <property type="taxonomic scope" value="Bacteria"/>
</dbReference>
<dbReference type="InterPro" id="IPR001227">
    <property type="entry name" value="Ac_transferase_dom_sf"/>
</dbReference>
<dbReference type="InterPro" id="IPR016035">
    <property type="entry name" value="Acyl_Trfase/lysoPLipase"/>
</dbReference>
<dbReference type="InterPro" id="IPR020841">
    <property type="entry name" value="PKS_Beta-ketoAc_synthase_dom"/>
</dbReference>
<name>D7CFB7_STRBB</name>
<dbReference type="GO" id="GO:0008270">
    <property type="term" value="F:zinc ion binding"/>
    <property type="evidence" value="ECO:0007669"/>
    <property type="project" value="InterPro"/>
</dbReference>
<evidence type="ECO:0000259" key="12">
    <source>
        <dbReference type="PROSITE" id="PS52004"/>
    </source>
</evidence>
<dbReference type="CDD" id="cd00833">
    <property type="entry name" value="PKS"/>
    <property type="match status" value="1"/>
</dbReference>
<dbReference type="PROSITE" id="PS52019">
    <property type="entry name" value="PKS_MFAS_DH"/>
    <property type="match status" value="1"/>
</dbReference>
<keyword evidence="2" id="KW-0596">Phosphopantetheine</keyword>
<dbReference type="GO" id="GO:0004315">
    <property type="term" value="F:3-oxoacyl-[acyl-carrier-protein] synthase activity"/>
    <property type="evidence" value="ECO:0007669"/>
    <property type="project" value="InterPro"/>
</dbReference>
<dbReference type="HOGENOM" id="CLU_000022_31_5_11"/>
<dbReference type="InterPro" id="IPR013149">
    <property type="entry name" value="ADH-like_C"/>
</dbReference>
<feature type="region of interest" description="N-terminal hotdog fold" evidence="9">
    <location>
        <begin position="929"/>
        <end position="1048"/>
    </location>
</feature>
<dbReference type="SMART" id="SM00825">
    <property type="entry name" value="PKS_KS"/>
    <property type="match status" value="1"/>
</dbReference>
<feature type="domain" description="PKS/mFAS DH" evidence="13">
    <location>
        <begin position="929"/>
        <end position="1202"/>
    </location>
</feature>
<dbReference type="InterPro" id="IPR049552">
    <property type="entry name" value="PKS_DH_N"/>
</dbReference>
<dbReference type="Gene3D" id="3.40.50.150">
    <property type="entry name" value="Vaccinia Virus protein VP39"/>
    <property type="match status" value="1"/>
</dbReference>
<dbReference type="InterPro" id="IPR049900">
    <property type="entry name" value="PKS_mFAS_DH"/>
</dbReference>
<dbReference type="SMART" id="SM01294">
    <property type="entry name" value="PKS_PP_betabranch"/>
    <property type="match status" value="1"/>
</dbReference>
<dbReference type="InterPro" id="IPR009081">
    <property type="entry name" value="PP-bd_ACP"/>
</dbReference>
<dbReference type="InterPro" id="IPR057326">
    <property type="entry name" value="KR_dom"/>
</dbReference>
<evidence type="ECO:0000256" key="9">
    <source>
        <dbReference type="PROSITE-ProRule" id="PRU01363"/>
    </source>
</evidence>